<feature type="transmembrane region" description="Helical" evidence="1">
    <location>
        <begin position="137"/>
        <end position="158"/>
    </location>
</feature>
<dbReference type="EMBL" id="CP089983">
    <property type="protein sequence ID" value="WXB01828.1"/>
    <property type="molecule type" value="Genomic_DNA"/>
</dbReference>
<accession>A0ABZ2KVP3</accession>
<keyword evidence="1" id="KW-0472">Membrane</keyword>
<evidence type="ECO:0000256" key="1">
    <source>
        <dbReference type="SAM" id="Phobius"/>
    </source>
</evidence>
<dbReference type="Pfam" id="PF01864">
    <property type="entry name" value="CarS-like"/>
    <property type="match status" value="1"/>
</dbReference>
<gene>
    <name evidence="2" type="ORF">LVJ94_33535</name>
</gene>
<proteinExistence type="predicted"/>
<organism evidence="2 3">
    <name type="scientific">Pendulispora rubella</name>
    <dbReference type="NCBI Taxonomy" id="2741070"/>
    <lineage>
        <taxon>Bacteria</taxon>
        <taxon>Pseudomonadati</taxon>
        <taxon>Myxococcota</taxon>
        <taxon>Myxococcia</taxon>
        <taxon>Myxococcales</taxon>
        <taxon>Sorangiineae</taxon>
        <taxon>Pendulisporaceae</taxon>
        <taxon>Pendulispora</taxon>
    </lineage>
</organism>
<keyword evidence="3" id="KW-1185">Reference proteome</keyword>
<name>A0ABZ2KVP3_9BACT</name>
<evidence type="ECO:0000313" key="3">
    <source>
        <dbReference type="Proteomes" id="UP001374803"/>
    </source>
</evidence>
<dbReference type="InterPro" id="IPR032690">
    <property type="entry name" value="CarS"/>
</dbReference>
<feature type="transmembrane region" description="Helical" evidence="1">
    <location>
        <begin position="164"/>
        <end position="188"/>
    </location>
</feature>
<feature type="transmembrane region" description="Helical" evidence="1">
    <location>
        <begin position="56"/>
        <end position="76"/>
    </location>
</feature>
<dbReference type="RefSeq" id="WP_394831447.1">
    <property type="nucleotide sequence ID" value="NZ_CP089929.1"/>
</dbReference>
<dbReference type="Proteomes" id="UP001374803">
    <property type="component" value="Chromosome"/>
</dbReference>
<evidence type="ECO:0000313" key="2">
    <source>
        <dbReference type="EMBL" id="WXB01828.1"/>
    </source>
</evidence>
<sequence length="193" mass="21012">MTMLLLRILWLLAPLIAAGVLQVIVLRARLFPWLAWPIDRGLRVRGTRLFGDHKTFRGFVVMIGGTALFFGLQVLASHQSATLCDLGFVDYRQTTWWLDGGIYGAGYVLGELPNSFLKRQLAIAEGAKGSGALGSAFLVLDQVDGVFGILVSMCAFYVPTLLIAGLAFGVLTIVHVVIFNVVLVMIGVKSRVF</sequence>
<protein>
    <submittedName>
        <fullName evidence="2">CDP-archaeol synthase</fullName>
    </submittedName>
</protein>
<keyword evidence="1" id="KW-0812">Transmembrane</keyword>
<reference evidence="2" key="1">
    <citation type="submission" date="2021-12" db="EMBL/GenBank/DDBJ databases">
        <title>Discovery of the Pendulisporaceae a myxobacterial family with distinct sporulation behavior and unique specialized metabolism.</title>
        <authorList>
            <person name="Garcia R."/>
            <person name="Popoff A."/>
            <person name="Bader C.D."/>
            <person name="Loehr J."/>
            <person name="Walesch S."/>
            <person name="Walt C."/>
            <person name="Boldt J."/>
            <person name="Bunk B."/>
            <person name="Haeckl F.J.F.P.J."/>
            <person name="Gunesch A.P."/>
            <person name="Birkelbach J."/>
            <person name="Nuebel U."/>
            <person name="Pietschmann T."/>
            <person name="Bach T."/>
            <person name="Mueller R."/>
        </authorList>
    </citation>
    <scope>NUCLEOTIDE SEQUENCE</scope>
    <source>
        <strain evidence="2">MSr11367</strain>
    </source>
</reference>
<keyword evidence="1" id="KW-1133">Transmembrane helix</keyword>